<dbReference type="AlphaFoldDB" id="A0A3B0TII0"/>
<protein>
    <submittedName>
        <fullName evidence="2">Uncharacterized protein</fullName>
    </submittedName>
</protein>
<keyword evidence="1" id="KW-1133">Transmembrane helix</keyword>
<dbReference type="EMBL" id="UOEH01000663">
    <property type="protein sequence ID" value="VAW08454.1"/>
    <property type="molecule type" value="Genomic_DNA"/>
</dbReference>
<keyword evidence="1" id="KW-0472">Membrane</keyword>
<keyword evidence="1" id="KW-0812">Transmembrane</keyword>
<organism evidence="2">
    <name type="scientific">hydrothermal vent metagenome</name>
    <dbReference type="NCBI Taxonomy" id="652676"/>
    <lineage>
        <taxon>unclassified sequences</taxon>
        <taxon>metagenomes</taxon>
        <taxon>ecological metagenomes</taxon>
    </lineage>
</organism>
<accession>A0A3B0TII0</accession>
<evidence type="ECO:0000256" key="1">
    <source>
        <dbReference type="SAM" id="Phobius"/>
    </source>
</evidence>
<reference evidence="2" key="1">
    <citation type="submission" date="2018-06" db="EMBL/GenBank/DDBJ databases">
        <authorList>
            <person name="Zhirakovskaya E."/>
        </authorList>
    </citation>
    <scope>NUCLEOTIDE SEQUENCE</scope>
</reference>
<gene>
    <name evidence="2" type="ORF">MNBD_ALPHA05-58</name>
</gene>
<feature type="transmembrane region" description="Helical" evidence="1">
    <location>
        <begin position="28"/>
        <end position="48"/>
    </location>
</feature>
<evidence type="ECO:0000313" key="2">
    <source>
        <dbReference type="EMBL" id="VAW08454.1"/>
    </source>
</evidence>
<proteinExistence type="predicted"/>
<sequence length="51" mass="5825">MAEQEQPQSSTYRRTPEEKKMLAKRNRAVALSLAVFIVLIFTVTMLRLSGN</sequence>
<name>A0A3B0TII0_9ZZZZ</name>